<feature type="compositionally biased region" description="Basic and acidic residues" evidence="7">
    <location>
        <begin position="958"/>
        <end position="977"/>
    </location>
</feature>
<dbReference type="Pfam" id="PF00512">
    <property type="entry name" value="HisKA"/>
    <property type="match status" value="1"/>
</dbReference>
<evidence type="ECO:0000259" key="10">
    <source>
        <dbReference type="PROSITE" id="PS50110"/>
    </source>
</evidence>
<feature type="domain" description="Histidine kinase" evidence="9">
    <location>
        <begin position="390"/>
        <end position="825"/>
    </location>
</feature>
<dbReference type="GO" id="GO:0009927">
    <property type="term" value="F:histidine phosphotransfer kinase activity"/>
    <property type="evidence" value="ECO:0007669"/>
    <property type="project" value="TreeGrafter"/>
</dbReference>
<feature type="compositionally biased region" description="Polar residues" evidence="7">
    <location>
        <begin position="1004"/>
        <end position="1016"/>
    </location>
</feature>
<evidence type="ECO:0000256" key="7">
    <source>
        <dbReference type="SAM" id="MobiDB-lite"/>
    </source>
</evidence>
<dbReference type="InterPro" id="IPR036097">
    <property type="entry name" value="HisK_dim/P_sf"/>
</dbReference>
<evidence type="ECO:0000256" key="4">
    <source>
        <dbReference type="ARBA" id="ARBA00022679"/>
    </source>
</evidence>
<feature type="transmembrane region" description="Helical" evidence="8">
    <location>
        <begin position="305"/>
        <end position="322"/>
    </location>
</feature>
<dbReference type="SMART" id="SM00388">
    <property type="entry name" value="HisKA"/>
    <property type="match status" value="1"/>
</dbReference>
<feature type="modified residue" description="4-aspartylphosphate" evidence="6">
    <location>
        <position position="1086"/>
    </location>
</feature>
<feature type="transmembrane region" description="Helical" evidence="8">
    <location>
        <begin position="243"/>
        <end position="260"/>
    </location>
</feature>
<evidence type="ECO:0000256" key="3">
    <source>
        <dbReference type="ARBA" id="ARBA00022553"/>
    </source>
</evidence>
<dbReference type="InterPro" id="IPR003661">
    <property type="entry name" value="HisK_dim/P_dom"/>
</dbReference>
<feature type="transmembrane region" description="Helical" evidence="8">
    <location>
        <begin position="280"/>
        <end position="298"/>
    </location>
</feature>
<dbReference type="Proteomes" id="UP000559256">
    <property type="component" value="Unassembled WGS sequence"/>
</dbReference>
<evidence type="ECO:0000256" key="6">
    <source>
        <dbReference type="PROSITE-ProRule" id="PRU00169"/>
    </source>
</evidence>
<feature type="transmembrane region" description="Helical" evidence="8">
    <location>
        <begin position="183"/>
        <end position="202"/>
    </location>
</feature>
<organism evidence="11 12">
    <name type="scientific">Tetrapyrgos nigripes</name>
    <dbReference type="NCBI Taxonomy" id="182062"/>
    <lineage>
        <taxon>Eukaryota</taxon>
        <taxon>Fungi</taxon>
        <taxon>Dikarya</taxon>
        <taxon>Basidiomycota</taxon>
        <taxon>Agaricomycotina</taxon>
        <taxon>Agaricomycetes</taxon>
        <taxon>Agaricomycetidae</taxon>
        <taxon>Agaricales</taxon>
        <taxon>Marasmiineae</taxon>
        <taxon>Marasmiaceae</taxon>
        <taxon>Tetrapyrgos</taxon>
    </lineage>
</organism>
<evidence type="ECO:0000256" key="2">
    <source>
        <dbReference type="ARBA" id="ARBA00012438"/>
    </source>
</evidence>
<dbReference type="OrthoDB" id="60033at2759"/>
<dbReference type="CDD" id="cd00082">
    <property type="entry name" value="HisKA"/>
    <property type="match status" value="1"/>
</dbReference>
<feature type="compositionally biased region" description="Polar residues" evidence="7">
    <location>
        <begin position="978"/>
        <end position="997"/>
    </location>
</feature>
<reference evidence="11 12" key="1">
    <citation type="journal article" date="2020" name="ISME J.">
        <title>Uncovering the hidden diversity of litter-decomposition mechanisms in mushroom-forming fungi.</title>
        <authorList>
            <person name="Floudas D."/>
            <person name="Bentzer J."/>
            <person name="Ahren D."/>
            <person name="Johansson T."/>
            <person name="Persson P."/>
            <person name="Tunlid A."/>
        </authorList>
    </citation>
    <scope>NUCLEOTIDE SEQUENCE [LARGE SCALE GENOMIC DNA]</scope>
    <source>
        <strain evidence="11 12">CBS 291.85</strain>
    </source>
</reference>
<dbReference type="Gene3D" id="1.10.287.130">
    <property type="match status" value="1"/>
</dbReference>
<dbReference type="SUPFAM" id="SSF52172">
    <property type="entry name" value="CheY-like"/>
    <property type="match status" value="1"/>
</dbReference>
<dbReference type="InterPro" id="IPR011006">
    <property type="entry name" value="CheY-like_superfamily"/>
</dbReference>
<dbReference type="PANTHER" id="PTHR43047:SF66">
    <property type="entry name" value="HISKA"/>
    <property type="match status" value="1"/>
</dbReference>
<name>A0A8H5LV58_9AGAR</name>
<proteinExistence type="predicted"/>
<protein>
    <recommendedName>
        <fullName evidence="2">histidine kinase</fullName>
        <ecNumber evidence="2">2.7.13.3</ecNumber>
    </recommendedName>
</protein>
<dbReference type="PROSITE" id="PS50110">
    <property type="entry name" value="RESPONSE_REGULATORY"/>
    <property type="match status" value="1"/>
</dbReference>
<evidence type="ECO:0000256" key="5">
    <source>
        <dbReference type="ARBA" id="ARBA00022777"/>
    </source>
</evidence>
<keyword evidence="8" id="KW-0472">Membrane</keyword>
<dbReference type="InterPro" id="IPR003594">
    <property type="entry name" value="HATPase_dom"/>
</dbReference>
<dbReference type="InterPro" id="IPR001789">
    <property type="entry name" value="Sig_transdc_resp-reg_receiver"/>
</dbReference>
<evidence type="ECO:0000259" key="9">
    <source>
        <dbReference type="PROSITE" id="PS50109"/>
    </source>
</evidence>
<feature type="region of interest" description="Disordered" evidence="7">
    <location>
        <begin position="42"/>
        <end position="74"/>
    </location>
</feature>
<feature type="compositionally biased region" description="Low complexity" evidence="7">
    <location>
        <begin position="105"/>
        <end position="118"/>
    </location>
</feature>
<dbReference type="GO" id="GO:0005886">
    <property type="term" value="C:plasma membrane"/>
    <property type="evidence" value="ECO:0007669"/>
    <property type="project" value="TreeGrafter"/>
</dbReference>
<dbReference type="PRINTS" id="PR00344">
    <property type="entry name" value="BCTRLSENSOR"/>
</dbReference>
<evidence type="ECO:0000313" key="11">
    <source>
        <dbReference type="EMBL" id="KAF5371180.1"/>
    </source>
</evidence>
<dbReference type="Pfam" id="PF02518">
    <property type="entry name" value="HATPase_c"/>
    <property type="match status" value="1"/>
</dbReference>
<evidence type="ECO:0000313" key="12">
    <source>
        <dbReference type="Proteomes" id="UP000559256"/>
    </source>
</evidence>
<dbReference type="PROSITE" id="PS50109">
    <property type="entry name" value="HIS_KIN"/>
    <property type="match status" value="1"/>
</dbReference>
<dbReference type="GO" id="GO:0000155">
    <property type="term" value="F:phosphorelay sensor kinase activity"/>
    <property type="evidence" value="ECO:0007669"/>
    <property type="project" value="InterPro"/>
</dbReference>
<dbReference type="Gene3D" id="3.30.565.10">
    <property type="entry name" value="Histidine kinase-like ATPase, C-terminal domain"/>
    <property type="match status" value="2"/>
</dbReference>
<dbReference type="InterPro" id="IPR005467">
    <property type="entry name" value="His_kinase_dom"/>
</dbReference>
<feature type="region of interest" description="Disordered" evidence="7">
    <location>
        <begin position="102"/>
        <end position="132"/>
    </location>
</feature>
<dbReference type="InterPro" id="IPR036890">
    <property type="entry name" value="HATPase_C_sf"/>
</dbReference>
<dbReference type="InterPro" id="IPR004358">
    <property type="entry name" value="Sig_transdc_His_kin-like_C"/>
</dbReference>
<keyword evidence="5" id="KW-0418">Kinase</keyword>
<dbReference type="CDD" id="cd17546">
    <property type="entry name" value="REC_hyHK_CKI1_RcsC-like"/>
    <property type="match status" value="1"/>
</dbReference>
<feature type="region of interest" description="Disordered" evidence="7">
    <location>
        <begin position="950"/>
        <end position="1025"/>
    </location>
</feature>
<feature type="domain" description="Response regulatory" evidence="10">
    <location>
        <begin position="1034"/>
        <end position="1159"/>
    </location>
</feature>
<dbReference type="EMBL" id="JAACJM010000009">
    <property type="protein sequence ID" value="KAF5371180.1"/>
    <property type="molecule type" value="Genomic_DNA"/>
</dbReference>
<dbReference type="AlphaFoldDB" id="A0A8H5LV58"/>
<feature type="transmembrane region" description="Helical" evidence="8">
    <location>
        <begin position="208"/>
        <end position="231"/>
    </location>
</feature>
<gene>
    <name evidence="11" type="ORF">D9758_004219</name>
</gene>
<keyword evidence="4" id="KW-0808">Transferase</keyword>
<accession>A0A8H5LV58</accession>
<comment type="caution">
    <text evidence="11">The sequence shown here is derived from an EMBL/GenBank/DDBJ whole genome shotgun (WGS) entry which is preliminary data.</text>
</comment>
<keyword evidence="3 6" id="KW-0597">Phosphoprotein</keyword>
<dbReference type="PANTHER" id="PTHR43047">
    <property type="entry name" value="TWO-COMPONENT HISTIDINE PROTEIN KINASE"/>
    <property type="match status" value="1"/>
</dbReference>
<keyword evidence="8" id="KW-1133">Transmembrane helix</keyword>
<keyword evidence="8" id="KW-0812">Transmembrane</keyword>
<feature type="compositionally biased region" description="Polar residues" evidence="7">
    <location>
        <begin position="532"/>
        <end position="541"/>
    </location>
</feature>
<evidence type="ECO:0000256" key="1">
    <source>
        <dbReference type="ARBA" id="ARBA00000085"/>
    </source>
</evidence>
<feature type="region of interest" description="Disordered" evidence="7">
    <location>
        <begin position="522"/>
        <end position="553"/>
    </location>
</feature>
<dbReference type="SUPFAM" id="SSF47384">
    <property type="entry name" value="Homodimeric domain of signal transducing histidine kinase"/>
    <property type="match status" value="1"/>
</dbReference>
<dbReference type="SMART" id="SM00387">
    <property type="entry name" value="HATPase_c"/>
    <property type="match status" value="1"/>
</dbReference>
<dbReference type="SUPFAM" id="SSF55874">
    <property type="entry name" value="ATPase domain of HSP90 chaperone/DNA topoisomerase II/histidine kinase"/>
    <property type="match status" value="2"/>
</dbReference>
<keyword evidence="12" id="KW-1185">Reference proteome</keyword>
<evidence type="ECO:0000256" key="8">
    <source>
        <dbReference type="SAM" id="Phobius"/>
    </source>
</evidence>
<dbReference type="Pfam" id="PF00072">
    <property type="entry name" value="Response_reg"/>
    <property type="match status" value="1"/>
</dbReference>
<dbReference type="SMART" id="SM00448">
    <property type="entry name" value="REC"/>
    <property type="match status" value="1"/>
</dbReference>
<dbReference type="EC" id="2.7.13.3" evidence="2"/>
<sequence length="1175" mass="131097">MVGPSILKRRTQRKRKVGFELDEEGTFQTRFSQHVRHIIHKAITTSTGSPSDGLGGNAEGSESTTSTFVTAQQSLKAERDGLPWKTDELVVKGDGLELTKYLGGSNSSDSPYPSENSSVHAQQSEPEQVPRRRFESPALSYIMGTFYSIEKHVEKFFFPRFPEGQEDHEKEYQKMSWYTTKPWALFSSFYLVVNWVLYLGLNNDSTRFSVYAQVVFYGGLTLLTFPLPFLIAANIPARYPVSFQIWFTIAVWFCGITEIIQTDVCDFFVPETRHCHGKNFLAMVFYITAQPALMMFILSQRIYNFIMAIVVFGLLVGIIIPVPGQEIFARVVVSYVLFHMFLQGLHFNREKVDRRLFGMNAELKKAYKKQQRAQAQQQKSNLAKRRFASYIFHEVRVPLNNAVIAFHNMKQEGVFDGMDSQLEQIEAMDRSFMTMNQVLNDSLDLEKMDQGHFDINPRPFPLHSKIRAALVPHVISAQAKGLELHIELDPRIDELCKIPSGHQPPFALVDDVQGDVEATPATHAYAAPPFKTQDSNGTNGTEDSDGTSDKTQGTSELWVQGDEVRLHQILTNLVSNAIKFTPENTKGGIKIRTQFVKKHAASGRGIWETEEPKMNDDDDEVDEKKGLQAPDEAEHVKKWEVDGDEVGEKSPQVKKWEEEQVKKWEEEQKKRQQDFQLTLGATSSAGDIHDRLEKGEVVADELNFSVGNGPTRISVERKLSTSAKLKKKATSTEPQNGLTQDVLVFRLEVSDLGPGIKPSDLQDNKLFQPFVQTKAGKAKKDGTGLGLAIVRQIVSLSGGKLGIRSRGQGGKGEGATFWVELSYPLVTKSEIQKATQSAPEGFPSYSAFNHNFSVYDPTAPIRNFPRWPVVAFAEDSKKPMLYGQGLAPTPPVTPGLSDRNEYGFPVVNAASTRPPITHLGSSGTMVCESDLVDESSTLTETKVHPSGLPHELAVDESSTPKETKEHLSGSLLHERADTVSTPPMTSTASEPTLSSASPPFATVMESTPTSSSSTDMQIKPPKKRPQFVDPDPIYVLVVDDNDLTRKLMVRSLLNAGCIVDVAQDGQDFLDIIQTPNGKVYDIVSMDNHMPIKTGEEAVKELREMEAIKGIPKEEALFIIGCTGNALSDDQQKFIKAGVNHVLTKPISFEVWEIYLQAARKRREERRRLAKSRSES</sequence>
<feature type="compositionally biased region" description="Polar residues" evidence="7">
    <location>
        <begin position="60"/>
        <end position="74"/>
    </location>
</feature>
<dbReference type="Gene3D" id="3.40.50.2300">
    <property type="match status" value="1"/>
</dbReference>
<comment type="catalytic activity">
    <reaction evidence="1">
        <text>ATP + protein L-histidine = ADP + protein N-phospho-L-histidine.</text>
        <dbReference type="EC" id="2.7.13.3"/>
    </reaction>
</comment>